<dbReference type="InterPro" id="IPR043129">
    <property type="entry name" value="ATPase_NBD"/>
</dbReference>
<evidence type="ECO:0000256" key="8">
    <source>
        <dbReference type="ARBA" id="ARBA00022777"/>
    </source>
</evidence>
<dbReference type="GO" id="GO:0015937">
    <property type="term" value="P:coenzyme A biosynthetic process"/>
    <property type="evidence" value="ECO:0007669"/>
    <property type="project" value="UniProtKB-KW"/>
</dbReference>
<dbReference type="PANTHER" id="PTHR12280">
    <property type="entry name" value="PANTOTHENATE KINASE"/>
    <property type="match status" value="1"/>
</dbReference>
<comment type="pathway">
    <text evidence="3">Cofactor biosynthesis; coenzyme A biosynthesis; CoA from (R)-pantothenate: step 1/5.</text>
</comment>
<dbReference type="GO" id="GO:0004594">
    <property type="term" value="F:pantothenate kinase activity"/>
    <property type="evidence" value="ECO:0007669"/>
    <property type="project" value="UniProtKB-EC"/>
</dbReference>
<evidence type="ECO:0000256" key="11">
    <source>
        <dbReference type="ARBA" id="ARBA00060870"/>
    </source>
</evidence>
<dbReference type="NCBIfam" id="TIGR00555">
    <property type="entry name" value="panK_eukar"/>
    <property type="match status" value="1"/>
</dbReference>
<reference evidence="12 13" key="1">
    <citation type="submission" date="2024-03" db="EMBL/GenBank/DDBJ databases">
        <title>The Acrasis kona genome and developmental transcriptomes reveal deep origins of eukaryotic multicellular pathways.</title>
        <authorList>
            <person name="Sheikh S."/>
            <person name="Fu C.-J."/>
            <person name="Brown M.W."/>
            <person name="Baldauf S.L."/>
        </authorList>
    </citation>
    <scope>NUCLEOTIDE SEQUENCE [LARGE SCALE GENOMIC DNA]</scope>
    <source>
        <strain evidence="12 13">ATCC MYA-3509</strain>
    </source>
</reference>
<evidence type="ECO:0000256" key="3">
    <source>
        <dbReference type="ARBA" id="ARBA00005225"/>
    </source>
</evidence>
<evidence type="ECO:0000256" key="9">
    <source>
        <dbReference type="ARBA" id="ARBA00022840"/>
    </source>
</evidence>
<comment type="caution">
    <text evidence="12">The sequence shown here is derived from an EMBL/GenBank/DDBJ whole genome shotgun (WGS) entry which is preliminary data.</text>
</comment>
<dbReference type="SUPFAM" id="SSF53067">
    <property type="entry name" value="Actin-like ATPase domain"/>
    <property type="match status" value="2"/>
</dbReference>
<protein>
    <recommendedName>
        <fullName evidence="4">pantothenate kinase</fullName>
        <ecNumber evidence="4">2.7.1.33</ecNumber>
    </recommendedName>
</protein>
<evidence type="ECO:0000256" key="2">
    <source>
        <dbReference type="ARBA" id="ARBA00004496"/>
    </source>
</evidence>
<keyword evidence="7" id="KW-0547">Nucleotide-binding</keyword>
<sequence length="383" mass="42774">MSDTDPQVEGSKLPNGLNLKGVVHVQLSPSENVVFQRKNDNESGTHVGVLGATENHFILLPNHNDPVNYFALDIGGSLIKMVYLVKNESNETVLRFARFKTADIHECISFMQRKRSIFYETVHVTGGGAYKFASLLEDKLSTKITKFDEMQCLIKGLNFFLKNLIDESFSFQNDQKIFEKSSPSESTYPYLLVNIGSGVSILKVNGDDDFDRVSGSSMGGGTFWGLSKLLTGISSFEEVLELSSQGDNKQVDMLVGDIYGQGRDYKKIGLSTDVIASSFGKTIMSKTGEETPKMEKADMLKSLLYLVCNNIAQIAYLNAVRYNLKRIYFAGYFIRDHPTTMRSLSYAVNFWSAGQIKAMFLKHEGYLGSMGAFIEQKTPEQEE</sequence>
<evidence type="ECO:0000256" key="4">
    <source>
        <dbReference type="ARBA" id="ARBA00012102"/>
    </source>
</evidence>
<dbReference type="InterPro" id="IPR004567">
    <property type="entry name" value="Type_II_PanK"/>
</dbReference>
<evidence type="ECO:0000256" key="7">
    <source>
        <dbReference type="ARBA" id="ARBA00022741"/>
    </source>
</evidence>
<evidence type="ECO:0000313" key="12">
    <source>
        <dbReference type="EMBL" id="KAL0481588.1"/>
    </source>
</evidence>
<comment type="catalytic activity">
    <reaction evidence="1">
        <text>(R)-pantothenate + ATP = (R)-4'-phosphopantothenate + ADP + H(+)</text>
        <dbReference type="Rhea" id="RHEA:16373"/>
        <dbReference type="ChEBI" id="CHEBI:10986"/>
        <dbReference type="ChEBI" id="CHEBI:15378"/>
        <dbReference type="ChEBI" id="CHEBI:29032"/>
        <dbReference type="ChEBI" id="CHEBI:30616"/>
        <dbReference type="ChEBI" id="CHEBI:456216"/>
        <dbReference type="EC" id="2.7.1.33"/>
    </reaction>
</comment>
<dbReference type="PANTHER" id="PTHR12280:SF20">
    <property type="entry name" value="4'-PHOSPHOPANTETHEINE PHOSPHATASE"/>
    <property type="match status" value="1"/>
</dbReference>
<evidence type="ECO:0000256" key="10">
    <source>
        <dbReference type="ARBA" id="ARBA00022993"/>
    </source>
</evidence>
<dbReference type="GO" id="GO:0005524">
    <property type="term" value="F:ATP binding"/>
    <property type="evidence" value="ECO:0007669"/>
    <property type="project" value="UniProtKB-KW"/>
</dbReference>
<accession>A0AAW2YX67</accession>
<keyword evidence="13" id="KW-1185">Reference proteome</keyword>
<dbReference type="EC" id="2.7.1.33" evidence="4"/>
<evidence type="ECO:0000313" key="13">
    <source>
        <dbReference type="Proteomes" id="UP001431209"/>
    </source>
</evidence>
<dbReference type="CDD" id="cd24123">
    <property type="entry name" value="ASKHA_NBD_PanK-II_Pank4"/>
    <property type="match status" value="1"/>
</dbReference>
<dbReference type="GO" id="GO:0005634">
    <property type="term" value="C:nucleus"/>
    <property type="evidence" value="ECO:0007669"/>
    <property type="project" value="TreeGrafter"/>
</dbReference>
<dbReference type="Gene3D" id="3.30.420.40">
    <property type="match status" value="1"/>
</dbReference>
<dbReference type="Gene3D" id="3.30.420.510">
    <property type="match status" value="1"/>
</dbReference>
<evidence type="ECO:0000256" key="1">
    <source>
        <dbReference type="ARBA" id="ARBA00001206"/>
    </source>
</evidence>
<dbReference type="Proteomes" id="UP001431209">
    <property type="component" value="Unassembled WGS sequence"/>
</dbReference>
<proteinExistence type="inferred from homology"/>
<keyword evidence="9" id="KW-0067">ATP-binding</keyword>
<gene>
    <name evidence="12" type="ORF">AKO1_012502</name>
</gene>
<comment type="subcellular location">
    <subcellularLocation>
        <location evidence="2">Cytoplasm</location>
    </subcellularLocation>
</comment>
<keyword evidence="8 12" id="KW-0418">Kinase</keyword>
<keyword evidence="5" id="KW-0963">Cytoplasm</keyword>
<name>A0AAW2YX67_9EUKA</name>
<keyword evidence="10" id="KW-0173">Coenzyme A biosynthesis</keyword>
<evidence type="ECO:0000256" key="6">
    <source>
        <dbReference type="ARBA" id="ARBA00022679"/>
    </source>
</evidence>
<dbReference type="FunFam" id="3.30.420.40:FF:000025">
    <property type="entry name" value="pantothenate kinase 2, mitochondrial"/>
    <property type="match status" value="1"/>
</dbReference>
<organism evidence="12 13">
    <name type="scientific">Acrasis kona</name>
    <dbReference type="NCBI Taxonomy" id="1008807"/>
    <lineage>
        <taxon>Eukaryota</taxon>
        <taxon>Discoba</taxon>
        <taxon>Heterolobosea</taxon>
        <taxon>Tetramitia</taxon>
        <taxon>Eutetramitia</taxon>
        <taxon>Acrasidae</taxon>
        <taxon>Acrasis</taxon>
    </lineage>
</organism>
<evidence type="ECO:0000256" key="5">
    <source>
        <dbReference type="ARBA" id="ARBA00022490"/>
    </source>
</evidence>
<keyword evidence="6" id="KW-0808">Transferase</keyword>
<dbReference type="GO" id="GO:0005829">
    <property type="term" value="C:cytosol"/>
    <property type="evidence" value="ECO:0007669"/>
    <property type="project" value="TreeGrafter"/>
</dbReference>
<dbReference type="AlphaFoldDB" id="A0AAW2YX67"/>
<dbReference type="Pfam" id="PF03630">
    <property type="entry name" value="Fumble"/>
    <property type="match status" value="1"/>
</dbReference>
<dbReference type="EMBL" id="JAOPGA020000776">
    <property type="protein sequence ID" value="KAL0481588.1"/>
    <property type="molecule type" value="Genomic_DNA"/>
</dbReference>
<comment type="similarity">
    <text evidence="11">Belongs to the type II pantothenate kinase family.</text>
</comment>